<sequence>MTKTEVLELFKLIKSVYPNFEVTQEKIDMWADVMKGMDFDRVMARAKEHITTNKFPPTIAEISAYAPEKNDHLEKFERWKQEAAQVPESKKREFYDAVKKLIEEKSK</sequence>
<gene>
    <name evidence="1" type="ORF">ACFQ19_11545</name>
</gene>
<accession>A0ABW3NIB2</accession>
<dbReference type="EMBL" id="JBHTKK010000013">
    <property type="protein sequence ID" value="MFD1066659.1"/>
    <property type="molecule type" value="Genomic_DNA"/>
</dbReference>
<reference evidence="2" key="1">
    <citation type="journal article" date="2019" name="Int. J. Syst. Evol. Microbiol.">
        <title>The Global Catalogue of Microorganisms (GCM) 10K type strain sequencing project: providing services to taxonomists for standard genome sequencing and annotation.</title>
        <authorList>
            <consortium name="The Broad Institute Genomics Platform"/>
            <consortium name="The Broad Institute Genome Sequencing Center for Infectious Disease"/>
            <person name="Wu L."/>
            <person name="Ma J."/>
        </authorList>
    </citation>
    <scope>NUCLEOTIDE SEQUENCE [LARGE SCALE GENOMIC DNA]</scope>
    <source>
        <strain evidence="2">CCUG 56608</strain>
    </source>
</reference>
<evidence type="ECO:0000313" key="2">
    <source>
        <dbReference type="Proteomes" id="UP001597041"/>
    </source>
</evidence>
<dbReference type="GO" id="GO:0004386">
    <property type="term" value="F:helicase activity"/>
    <property type="evidence" value="ECO:0007669"/>
    <property type="project" value="UniProtKB-KW"/>
</dbReference>
<keyword evidence="1" id="KW-0547">Nucleotide-binding</keyword>
<dbReference type="Proteomes" id="UP001597041">
    <property type="component" value="Unassembled WGS sequence"/>
</dbReference>
<dbReference type="Gene3D" id="1.10.8.200">
    <property type="entry name" value="Replisome organizer (g39p helicase loader/inhibitor protein)"/>
    <property type="match status" value="1"/>
</dbReference>
<keyword evidence="1" id="KW-0067">ATP-binding</keyword>
<name>A0ABW3NIB2_9BACI</name>
<comment type="caution">
    <text evidence="1">The sequence shown here is derived from an EMBL/GenBank/DDBJ whole genome shotgun (WGS) entry which is preliminary data.</text>
</comment>
<organism evidence="1 2">
    <name type="scientific">Oceanobacillus locisalsi</name>
    <dbReference type="NCBI Taxonomy" id="546107"/>
    <lineage>
        <taxon>Bacteria</taxon>
        <taxon>Bacillati</taxon>
        <taxon>Bacillota</taxon>
        <taxon>Bacilli</taxon>
        <taxon>Bacillales</taxon>
        <taxon>Bacillaceae</taxon>
        <taxon>Oceanobacillus</taxon>
    </lineage>
</organism>
<dbReference type="RefSeq" id="WP_379592238.1">
    <property type="nucleotide sequence ID" value="NZ_JBHTKK010000013.1"/>
</dbReference>
<keyword evidence="1" id="KW-0347">Helicase</keyword>
<keyword evidence="1" id="KW-0378">Hydrolase</keyword>
<protein>
    <submittedName>
        <fullName evidence="1">Replicative helicase loader/inhibitor</fullName>
    </submittedName>
</protein>
<proteinExistence type="predicted"/>
<keyword evidence="2" id="KW-1185">Reference proteome</keyword>
<evidence type="ECO:0000313" key="1">
    <source>
        <dbReference type="EMBL" id="MFD1066659.1"/>
    </source>
</evidence>